<evidence type="ECO:0000256" key="3">
    <source>
        <dbReference type="ARBA" id="ARBA00022801"/>
    </source>
</evidence>
<comment type="subunit">
    <text evidence="2">Monomer.</text>
</comment>
<dbReference type="EMBL" id="FNQY01000017">
    <property type="protein sequence ID" value="SEA41005.1"/>
    <property type="molecule type" value="Genomic_DNA"/>
</dbReference>
<dbReference type="PANTHER" id="PTHR35803:SF2">
    <property type="entry name" value="RETAINING ALPHA-GALACTOSIDASE"/>
    <property type="match status" value="1"/>
</dbReference>
<organism evidence="9 10">
    <name type="scientific">Arachidicoccus rhizosphaerae</name>
    <dbReference type="NCBI Taxonomy" id="551991"/>
    <lineage>
        <taxon>Bacteria</taxon>
        <taxon>Pseudomonadati</taxon>
        <taxon>Bacteroidota</taxon>
        <taxon>Chitinophagia</taxon>
        <taxon>Chitinophagales</taxon>
        <taxon>Chitinophagaceae</taxon>
        <taxon>Arachidicoccus</taxon>
    </lineage>
</organism>
<comment type="cofactor">
    <cofactor evidence="1">
        <name>Ca(2+)</name>
        <dbReference type="ChEBI" id="CHEBI:29108"/>
    </cofactor>
</comment>
<evidence type="ECO:0000256" key="4">
    <source>
        <dbReference type="ARBA" id="ARBA00022837"/>
    </source>
</evidence>
<dbReference type="InterPro" id="IPR014718">
    <property type="entry name" value="GH-type_carb-bd"/>
</dbReference>
<dbReference type="GO" id="GO:0030246">
    <property type="term" value="F:carbohydrate binding"/>
    <property type="evidence" value="ECO:0007669"/>
    <property type="project" value="InterPro"/>
</dbReference>
<evidence type="ECO:0000313" key="10">
    <source>
        <dbReference type="Proteomes" id="UP000199041"/>
    </source>
</evidence>
<dbReference type="InterPro" id="IPR019563">
    <property type="entry name" value="GH97_catalytic"/>
</dbReference>
<evidence type="ECO:0000259" key="7">
    <source>
        <dbReference type="Pfam" id="PF14508"/>
    </source>
</evidence>
<dbReference type="InterPro" id="IPR013780">
    <property type="entry name" value="Glyco_hydro_b"/>
</dbReference>
<name>A0A1H4AYM4_9BACT</name>
<dbReference type="InterPro" id="IPR013785">
    <property type="entry name" value="Aldolase_TIM"/>
</dbReference>
<dbReference type="InterPro" id="IPR029483">
    <property type="entry name" value="GH97_C"/>
</dbReference>
<dbReference type="Pfam" id="PF14509">
    <property type="entry name" value="GH97_C"/>
    <property type="match status" value="1"/>
</dbReference>
<accession>A0A1H4AYM4</accession>
<gene>
    <name evidence="9" type="ORF">SAMN05192529_11737</name>
</gene>
<dbReference type="InterPro" id="IPR029486">
    <property type="entry name" value="GH97_N"/>
</dbReference>
<dbReference type="RefSeq" id="WP_091399628.1">
    <property type="nucleotide sequence ID" value="NZ_FNQY01000017.1"/>
</dbReference>
<keyword evidence="5" id="KW-0326">Glycosidase</keyword>
<feature type="domain" description="Glycosyl-hydrolase 97 C-terminal oligomerisation" evidence="8">
    <location>
        <begin position="600"/>
        <end position="697"/>
    </location>
</feature>
<keyword evidence="4" id="KW-0106">Calcium</keyword>
<evidence type="ECO:0000256" key="1">
    <source>
        <dbReference type="ARBA" id="ARBA00001913"/>
    </source>
</evidence>
<evidence type="ECO:0000256" key="2">
    <source>
        <dbReference type="ARBA" id="ARBA00011245"/>
    </source>
</evidence>
<dbReference type="SUPFAM" id="SSF51445">
    <property type="entry name" value="(Trans)glycosidases"/>
    <property type="match status" value="1"/>
</dbReference>
<dbReference type="OrthoDB" id="57532at2"/>
<dbReference type="InterPro" id="IPR017853">
    <property type="entry name" value="GH"/>
</dbReference>
<dbReference type="PANTHER" id="PTHR35803">
    <property type="entry name" value="GLUCAN 1,4-ALPHA-GLUCOSIDASE SUSB-RELATED"/>
    <property type="match status" value="1"/>
</dbReference>
<dbReference type="Gene3D" id="2.60.40.1180">
    <property type="entry name" value="Golgi alpha-mannosidase II"/>
    <property type="match status" value="1"/>
</dbReference>
<evidence type="ECO:0000259" key="6">
    <source>
        <dbReference type="Pfam" id="PF10566"/>
    </source>
</evidence>
<dbReference type="STRING" id="551991.SAMN05192529_11737"/>
<feature type="domain" description="Glycosyl-hydrolase 97 N-terminal" evidence="7">
    <location>
        <begin position="69"/>
        <end position="333"/>
    </location>
</feature>
<proteinExistence type="predicted"/>
<dbReference type="AlphaFoldDB" id="A0A1H4AYM4"/>
<evidence type="ECO:0000256" key="5">
    <source>
        <dbReference type="ARBA" id="ARBA00023295"/>
    </source>
</evidence>
<keyword evidence="3" id="KW-0378">Hydrolase</keyword>
<dbReference type="Pfam" id="PF14508">
    <property type="entry name" value="GH97_N"/>
    <property type="match status" value="1"/>
</dbReference>
<evidence type="ECO:0000259" key="8">
    <source>
        <dbReference type="Pfam" id="PF14509"/>
    </source>
</evidence>
<evidence type="ECO:0000313" key="9">
    <source>
        <dbReference type="EMBL" id="SEA41005.1"/>
    </source>
</evidence>
<feature type="domain" description="Glycosyl-hydrolase 97 catalytic" evidence="6">
    <location>
        <begin position="350"/>
        <end position="502"/>
    </location>
</feature>
<sequence>MDSMKKGLLTPLAGGQLFAKALGTPSRRPFIFKIRRICGVLLLMGSIGCITTGARAQKAGKQKVNQLTLTAPGGHLRLDIKVSNTTLSYAASLDDKPLINSSELALQIKPDLASGKQEAPEWNIKKTGKKEVHDQLRAVIAQKSAVIDDDYNSLDIDFKNGLSLQWRAYDRGFGWRWVSHQPASGVVESETANWNLPVDAKTFYPEEAGFYSHNERQYKEYRLDTMGADKLASLPVLFQVNGVQLLLTESDLFDYSGMWVKNGAAGTGNIHAVFPAYPKELKITSDRDQRVLSTESYQAKINGERTFPWRVVMVENAPKDLLTNQLVYQFARPATGDYSWVKPGKVQWDWWHFNNVYNVPFRAGINDSTYMYYIDFAAAHNIEYVLLDEGWCNTRDLMDQKAGIHVQQLAKYAASKHVGVLLWSSWLVLDQQMQMALDSFAAWGIKGIKVDFMQRDDQKMVDYYEQVAREAAKRHLMVDFHGAYKPTGWMRSLPNVMTSEGVLGNEMSKFSKLVTPKHTVTIPFIRMAAGPMDFTPGGMHNQSEKQFSIQPSEPNTMGTRCNQMAMYVLYESPLQMLCDIPTHYIENPKCMAFLSNVPTVWNQSIGLAGEVGQQAAIAREALNGDWYIGAMTGEKPASLNLNLDFLPEGTTYSMHIWQDGPNADQNAKDFAEKVIKVKKGDPLVIQMVAGGGYVARLTKQ</sequence>
<dbReference type="Gene3D" id="2.70.98.10">
    <property type="match status" value="1"/>
</dbReference>
<dbReference type="Gene3D" id="3.20.20.70">
    <property type="entry name" value="Aldolase class I"/>
    <property type="match status" value="1"/>
</dbReference>
<dbReference type="Pfam" id="PF10566">
    <property type="entry name" value="Glyco_hydro_97"/>
    <property type="match status" value="1"/>
</dbReference>
<dbReference type="GO" id="GO:0016798">
    <property type="term" value="F:hydrolase activity, acting on glycosyl bonds"/>
    <property type="evidence" value="ECO:0007669"/>
    <property type="project" value="UniProtKB-KW"/>
</dbReference>
<reference evidence="9 10" key="1">
    <citation type="submission" date="2016-10" db="EMBL/GenBank/DDBJ databases">
        <authorList>
            <person name="de Groot N.N."/>
        </authorList>
    </citation>
    <scope>NUCLEOTIDE SEQUENCE [LARGE SCALE GENOMIC DNA]</scope>
    <source>
        <strain evidence="9 10">Vu-144</strain>
    </source>
</reference>
<protein>
    <submittedName>
        <fullName evidence="9">Alpha-glucosidase</fullName>
    </submittedName>
</protein>
<dbReference type="Proteomes" id="UP000199041">
    <property type="component" value="Unassembled WGS sequence"/>
</dbReference>
<dbReference type="InterPro" id="IPR052720">
    <property type="entry name" value="Glycosyl_hydrolase_97"/>
</dbReference>
<keyword evidence="10" id="KW-1185">Reference proteome</keyword>